<dbReference type="Proteomes" id="UP001066276">
    <property type="component" value="Chromosome 5"/>
</dbReference>
<evidence type="ECO:0000313" key="3">
    <source>
        <dbReference type="Proteomes" id="UP001066276"/>
    </source>
</evidence>
<reference evidence="2" key="1">
    <citation type="journal article" date="2022" name="bioRxiv">
        <title>Sequencing and chromosome-scale assembly of the giantPleurodeles waltlgenome.</title>
        <authorList>
            <person name="Brown T."/>
            <person name="Elewa A."/>
            <person name="Iarovenko S."/>
            <person name="Subramanian E."/>
            <person name="Araus A.J."/>
            <person name="Petzold A."/>
            <person name="Susuki M."/>
            <person name="Suzuki K.-i.T."/>
            <person name="Hayashi T."/>
            <person name="Toyoda A."/>
            <person name="Oliveira C."/>
            <person name="Osipova E."/>
            <person name="Leigh N.D."/>
            <person name="Simon A."/>
            <person name="Yun M.H."/>
        </authorList>
    </citation>
    <scope>NUCLEOTIDE SEQUENCE</scope>
    <source>
        <strain evidence="2">20211129_DDA</strain>
        <tissue evidence="2">Liver</tissue>
    </source>
</reference>
<dbReference type="EMBL" id="JANPWB010000009">
    <property type="protein sequence ID" value="KAJ1158849.1"/>
    <property type="molecule type" value="Genomic_DNA"/>
</dbReference>
<accession>A0AAV7S1E9</accession>
<keyword evidence="3" id="KW-1185">Reference proteome</keyword>
<feature type="region of interest" description="Disordered" evidence="1">
    <location>
        <begin position="1"/>
        <end position="104"/>
    </location>
</feature>
<comment type="caution">
    <text evidence="2">The sequence shown here is derived from an EMBL/GenBank/DDBJ whole genome shotgun (WGS) entry which is preliminary data.</text>
</comment>
<evidence type="ECO:0000256" key="1">
    <source>
        <dbReference type="SAM" id="MobiDB-lite"/>
    </source>
</evidence>
<evidence type="ECO:0000313" key="2">
    <source>
        <dbReference type="EMBL" id="KAJ1158849.1"/>
    </source>
</evidence>
<organism evidence="2 3">
    <name type="scientific">Pleurodeles waltl</name>
    <name type="common">Iberian ribbed newt</name>
    <dbReference type="NCBI Taxonomy" id="8319"/>
    <lineage>
        <taxon>Eukaryota</taxon>
        <taxon>Metazoa</taxon>
        <taxon>Chordata</taxon>
        <taxon>Craniata</taxon>
        <taxon>Vertebrata</taxon>
        <taxon>Euteleostomi</taxon>
        <taxon>Amphibia</taxon>
        <taxon>Batrachia</taxon>
        <taxon>Caudata</taxon>
        <taxon>Salamandroidea</taxon>
        <taxon>Salamandridae</taxon>
        <taxon>Pleurodelinae</taxon>
        <taxon>Pleurodeles</taxon>
    </lineage>
</organism>
<dbReference type="AlphaFoldDB" id="A0AAV7S1E9"/>
<proteinExistence type="predicted"/>
<gene>
    <name evidence="2" type="ORF">NDU88_011522</name>
</gene>
<sequence length="104" mass="10857">MTGPTSQGAARPRSNLTSEEALRGRASCSTQPLAPQETAPLRLWDQPEIRRRPQRGAPPSVAGRTRAARPASPAQGIQQQNGPAKPAAGTANGALISEGPLEEK</sequence>
<name>A0AAV7S1E9_PLEWA</name>
<protein>
    <submittedName>
        <fullName evidence="2">Uncharacterized protein</fullName>
    </submittedName>
</protein>
<feature type="compositionally biased region" description="Polar residues" evidence="1">
    <location>
        <begin position="1"/>
        <end position="18"/>
    </location>
</feature>